<dbReference type="EMBL" id="MRCB01000004">
    <property type="protein sequence ID" value="OKH25236.1"/>
    <property type="molecule type" value="Genomic_DNA"/>
</dbReference>
<dbReference type="GO" id="GO:0016757">
    <property type="term" value="F:glycosyltransferase activity"/>
    <property type="evidence" value="ECO:0007669"/>
    <property type="project" value="UniProtKB-KW"/>
</dbReference>
<accession>A0A1U7HNS2</accession>
<feature type="transmembrane region" description="Helical" evidence="1">
    <location>
        <begin position="368"/>
        <end position="386"/>
    </location>
</feature>
<feature type="transmembrane region" description="Helical" evidence="1">
    <location>
        <begin position="337"/>
        <end position="356"/>
    </location>
</feature>
<dbReference type="Proteomes" id="UP000186868">
    <property type="component" value="Unassembled WGS sequence"/>
</dbReference>
<proteinExistence type="predicted"/>
<feature type="transmembrane region" description="Helical" evidence="1">
    <location>
        <begin position="142"/>
        <end position="158"/>
    </location>
</feature>
<sequence>MKLKPFYLPLLIILAGIVFSIYLQWQVPDGVYFSGDAGLKALLARQLSDGILHFDLVPPAQGWVRDLWAQGLYPYDKPYVYNVADKYYITFPFTFPLVTAPFEALFGYRGLYLIPLISTWAIWFIFYWVCQQLKLNNLDTSLALISLIFASPITIYSAMYWEHTLALVLAFAGTAILFVSKELSGLSIKNAVISGSLIGLSVWFRPEFLCWVITLAVLVYFAALTQTSLLASLRKKINLDSLAFLSKNKNIFVASTLVTIGLFFLCNKLIYNHPLGIHAIQVVEESSLAQKLKDSWKSFRQLGFAFFQYFPVALFLLILPLLSLFKTTKSKFNLKLFLTYLICIFFIIGVSLIVPPGKQGLIAGGKQWGARFLFILIPMVSVVTFQELTRLRETGRSILGYTALFIISLLLIWGIHKNTYEATGFLQKNYQGVLPAIEFLQKSPNNVIAISHQYVAQAIEASLRRDKLLFWVENQKDLEKLSLALLAQKQQRFIYICYPHRPCELPKQTSENLKIYQKNRDLKIKFLNLGKFGKYPIYEGTIIERSRL</sequence>
<evidence type="ECO:0000313" key="3">
    <source>
        <dbReference type="Proteomes" id="UP000186868"/>
    </source>
</evidence>
<keyword evidence="1" id="KW-1133">Transmembrane helix</keyword>
<keyword evidence="1" id="KW-0472">Membrane</keyword>
<reference evidence="2 3" key="1">
    <citation type="submission" date="2016-11" db="EMBL/GenBank/DDBJ databases">
        <title>Draft Genome Sequences of Nine Cyanobacterial Strains from Diverse Habitats.</title>
        <authorList>
            <person name="Zhu T."/>
            <person name="Hou S."/>
            <person name="Lu X."/>
            <person name="Hess W.R."/>
        </authorList>
    </citation>
    <scope>NUCLEOTIDE SEQUENCE [LARGE SCALE GENOMIC DNA]</scope>
    <source>
        <strain evidence="2 3">NIES-593</strain>
    </source>
</reference>
<dbReference type="STRING" id="1921803.NIES593_05615"/>
<organism evidence="2 3">
    <name type="scientific">Hydrococcus rivularis NIES-593</name>
    <dbReference type="NCBI Taxonomy" id="1921803"/>
    <lineage>
        <taxon>Bacteria</taxon>
        <taxon>Bacillati</taxon>
        <taxon>Cyanobacteriota</taxon>
        <taxon>Cyanophyceae</taxon>
        <taxon>Pleurocapsales</taxon>
        <taxon>Hydrococcaceae</taxon>
        <taxon>Hydrococcus</taxon>
    </lineage>
</organism>
<keyword evidence="2" id="KW-0328">Glycosyltransferase</keyword>
<protein>
    <submittedName>
        <fullName evidence="2">Dolichol-phosphate mannosyltransferase</fullName>
    </submittedName>
</protein>
<dbReference type="InterPro" id="IPR059217">
    <property type="entry name" value="LA3751_2-like"/>
</dbReference>
<gene>
    <name evidence="2" type="ORF">NIES593_05615</name>
</gene>
<keyword evidence="3" id="KW-1185">Reference proteome</keyword>
<feature type="transmembrane region" description="Helical" evidence="1">
    <location>
        <begin position="211"/>
        <end position="231"/>
    </location>
</feature>
<dbReference type="NCBIfam" id="NF047440">
    <property type="entry name" value="LA3751_2_3_fam"/>
    <property type="match status" value="1"/>
</dbReference>
<dbReference type="AlphaFoldDB" id="A0A1U7HNS2"/>
<evidence type="ECO:0000313" key="2">
    <source>
        <dbReference type="EMBL" id="OKH25236.1"/>
    </source>
</evidence>
<feature type="transmembrane region" description="Helical" evidence="1">
    <location>
        <begin position="398"/>
        <end position="416"/>
    </location>
</feature>
<comment type="caution">
    <text evidence="2">The sequence shown here is derived from an EMBL/GenBank/DDBJ whole genome shotgun (WGS) entry which is preliminary data.</text>
</comment>
<keyword evidence="1" id="KW-0812">Transmembrane</keyword>
<dbReference type="OrthoDB" id="524008at2"/>
<name>A0A1U7HNS2_9CYAN</name>
<feature type="transmembrane region" description="Helical" evidence="1">
    <location>
        <begin position="111"/>
        <end position="130"/>
    </location>
</feature>
<dbReference type="RefSeq" id="WP_073598645.1">
    <property type="nucleotide sequence ID" value="NZ_MRCB01000004.1"/>
</dbReference>
<evidence type="ECO:0000256" key="1">
    <source>
        <dbReference type="SAM" id="Phobius"/>
    </source>
</evidence>
<feature type="transmembrane region" description="Helical" evidence="1">
    <location>
        <begin position="306"/>
        <end position="325"/>
    </location>
</feature>
<feature type="transmembrane region" description="Helical" evidence="1">
    <location>
        <begin position="7"/>
        <end position="25"/>
    </location>
</feature>
<feature type="transmembrane region" description="Helical" evidence="1">
    <location>
        <begin position="251"/>
        <end position="271"/>
    </location>
</feature>
<keyword evidence="2" id="KW-0808">Transferase</keyword>